<dbReference type="InterPro" id="IPR018483">
    <property type="entry name" value="Carb_kinase_FGGY_CS"/>
</dbReference>
<dbReference type="AlphaFoldDB" id="A0A3D9HYR1"/>
<dbReference type="SUPFAM" id="SSF53067">
    <property type="entry name" value="Actin-like ATPase domain"/>
    <property type="match status" value="2"/>
</dbReference>
<organism evidence="6 7">
    <name type="scientific">Cohnella lupini</name>
    <dbReference type="NCBI Taxonomy" id="1294267"/>
    <lineage>
        <taxon>Bacteria</taxon>
        <taxon>Bacillati</taxon>
        <taxon>Bacillota</taxon>
        <taxon>Bacilli</taxon>
        <taxon>Bacillales</taxon>
        <taxon>Paenibacillaceae</taxon>
        <taxon>Cohnella</taxon>
    </lineage>
</organism>
<dbReference type="Proteomes" id="UP000256869">
    <property type="component" value="Unassembled WGS sequence"/>
</dbReference>
<reference evidence="6 7" key="1">
    <citation type="submission" date="2018-07" db="EMBL/GenBank/DDBJ databases">
        <title>Genomic Encyclopedia of Type Strains, Phase III (KMG-III): the genomes of soil and plant-associated and newly described type strains.</title>
        <authorList>
            <person name="Whitman W."/>
        </authorList>
    </citation>
    <scope>NUCLEOTIDE SEQUENCE [LARGE SCALE GENOMIC DNA]</scope>
    <source>
        <strain evidence="6 7">CECT 8236</strain>
    </source>
</reference>
<sequence>MRYTAGECLEVGDKRVIIGIDIGTTSTKSVAFGMDGIMLGSYAVEYPLIQDQPGWAEQDPDIIVQSAIESVNGVLSRNGIDGTSVAGAGISSAMHSLIAVGAGGRPLTRSITWADGRSEHQARIIRKQPGGLDVYRRTGTPIHPMSPLSKLVWLRENQPDVWTSADKFVSIKEYLIYRLFGEWVVDHSLASATGLLALDTLEWDEGALAIAGIDKSRLSELRPGTYRLQGLATADAEAMGLKKNTPFFLGGSDGGMANVGVGAIGPGEMAVTIGTSAAVRMMTDKPLTDEKQRTFCYNVAKSSYIIGGATNNGGIVLQWMRDALYAGEKSTEELLGAVSGIAAGSEGLLFLPFLTGERAPIYNSEARGTYFGMHLGHRREHFVRAGLEGVMFAVLSVAEALKDLAGPAREVRASGGFAKSPLWLQMLADMLGQEVQVPRVTEASALGAAVLAMQGLGEMQDWSTIKEWTPIAHRVEPNLRDAELYRELFTVYEQLRGALPEHFASISAFQRKHS</sequence>
<feature type="domain" description="Carbohydrate kinase FGGY N-terminal" evidence="4">
    <location>
        <begin position="16"/>
        <end position="260"/>
    </location>
</feature>
<dbReference type="Pfam" id="PF02782">
    <property type="entry name" value="FGGY_C"/>
    <property type="match status" value="1"/>
</dbReference>
<gene>
    <name evidence="6" type="ORF">DFP95_12427</name>
</gene>
<comment type="caution">
    <text evidence="6">The sequence shown here is derived from an EMBL/GenBank/DDBJ whole genome shotgun (WGS) entry which is preliminary data.</text>
</comment>
<feature type="domain" description="Carbohydrate kinase FGGY C-terminal" evidence="5">
    <location>
        <begin position="269"/>
        <end position="453"/>
    </location>
</feature>
<dbReference type="Gene3D" id="3.30.420.40">
    <property type="match status" value="2"/>
</dbReference>
<dbReference type="GO" id="GO:0016301">
    <property type="term" value="F:kinase activity"/>
    <property type="evidence" value="ECO:0007669"/>
    <property type="project" value="UniProtKB-KW"/>
</dbReference>
<evidence type="ECO:0000259" key="4">
    <source>
        <dbReference type="Pfam" id="PF00370"/>
    </source>
</evidence>
<proteinExistence type="inferred from homology"/>
<keyword evidence="7" id="KW-1185">Reference proteome</keyword>
<evidence type="ECO:0000256" key="3">
    <source>
        <dbReference type="ARBA" id="ARBA00022777"/>
    </source>
</evidence>
<keyword evidence="3 6" id="KW-0418">Kinase</keyword>
<evidence type="ECO:0000259" key="5">
    <source>
        <dbReference type="Pfam" id="PF02782"/>
    </source>
</evidence>
<dbReference type="GO" id="GO:0016773">
    <property type="term" value="F:phosphotransferase activity, alcohol group as acceptor"/>
    <property type="evidence" value="ECO:0007669"/>
    <property type="project" value="InterPro"/>
</dbReference>
<evidence type="ECO:0000256" key="1">
    <source>
        <dbReference type="ARBA" id="ARBA00009156"/>
    </source>
</evidence>
<dbReference type="Pfam" id="PF00370">
    <property type="entry name" value="FGGY_N"/>
    <property type="match status" value="1"/>
</dbReference>
<dbReference type="EMBL" id="QRDY01000024">
    <property type="protein sequence ID" value="RED54501.1"/>
    <property type="molecule type" value="Genomic_DNA"/>
</dbReference>
<dbReference type="PANTHER" id="PTHR43095">
    <property type="entry name" value="SUGAR KINASE"/>
    <property type="match status" value="1"/>
</dbReference>
<dbReference type="GO" id="GO:0005975">
    <property type="term" value="P:carbohydrate metabolic process"/>
    <property type="evidence" value="ECO:0007669"/>
    <property type="project" value="InterPro"/>
</dbReference>
<evidence type="ECO:0000256" key="2">
    <source>
        <dbReference type="ARBA" id="ARBA00022679"/>
    </source>
</evidence>
<dbReference type="InterPro" id="IPR018484">
    <property type="entry name" value="FGGY_N"/>
</dbReference>
<name>A0A3D9HYR1_9BACL</name>
<comment type="similarity">
    <text evidence="1">Belongs to the FGGY kinase family.</text>
</comment>
<dbReference type="PROSITE" id="PS00933">
    <property type="entry name" value="FGGY_KINASES_1"/>
    <property type="match status" value="1"/>
</dbReference>
<protein>
    <submittedName>
        <fullName evidence="6">Gluconate kinase (FGGY family)</fullName>
    </submittedName>
</protein>
<dbReference type="InterPro" id="IPR018485">
    <property type="entry name" value="FGGY_C"/>
</dbReference>
<dbReference type="InterPro" id="IPR050406">
    <property type="entry name" value="FGGY_Carb_Kinase"/>
</dbReference>
<dbReference type="CDD" id="cd07770">
    <property type="entry name" value="ASKHA_NBD_FGGY_GntK"/>
    <property type="match status" value="1"/>
</dbReference>
<keyword evidence="2" id="KW-0808">Transferase</keyword>
<dbReference type="PANTHER" id="PTHR43095:SF2">
    <property type="entry name" value="GLUCONOKINASE"/>
    <property type="match status" value="1"/>
</dbReference>
<evidence type="ECO:0000313" key="6">
    <source>
        <dbReference type="EMBL" id="RED54501.1"/>
    </source>
</evidence>
<accession>A0A3D9HYR1</accession>
<dbReference type="PIRSF" id="PIRSF000538">
    <property type="entry name" value="GlpK"/>
    <property type="match status" value="1"/>
</dbReference>
<dbReference type="InterPro" id="IPR000577">
    <property type="entry name" value="Carb_kinase_FGGY"/>
</dbReference>
<evidence type="ECO:0000313" key="7">
    <source>
        <dbReference type="Proteomes" id="UP000256869"/>
    </source>
</evidence>
<dbReference type="InterPro" id="IPR043129">
    <property type="entry name" value="ATPase_NBD"/>
</dbReference>